<evidence type="ECO:0000313" key="2">
    <source>
        <dbReference type="Proteomes" id="UP000642673"/>
    </source>
</evidence>
<gene>
    <name evidence="1" type="ORF">GCM10010347_64860</name>
</gene>
<dbReference type="EMBL" id="BMVP01000027">
    <property type="protein sequence ID" value="GHB84961.1"/>
    <property type="molecule type" value="Genomic_DNA"/>
</dbReference>
<protein>
    <submittedName>
        <fullName evidence="1">Uncharacterized protein</fullName>
    </submittedName>
</protein>
<organism evidence="1 2">
    <name type="scientific">Streptomyces cirratus</name>
    <dbReference type="NCBI Taxonomy" id="68187"/>
    <lineage>
        <taxon>Bacteria</taxon>
        <taxon>Bacillati</taxon>
        <taxon>Actinomycetota</taxon>
        <taxon>Actinomycetes</taxon>
        <taxon>Kitasatosporales</taxon>
        <taxon>Streptomycetaceae</taxon>
        <taxon>Streptomyces</taxon>
    </lineage>
</organism>
<reference evidence="2" key="1">
    <citation type="journal article" date="2019" name="Int. J. Syst. Evol. Microbiol.">
        <title>The Global Catalogue of Microorganisms (GCM) 10K type strain sequencing project: providing services to taxonomists for standard genome sequencing and annotation.</title>
        <authorList>
            <consortium name="The Broad Institute Genomics Platform"/>
            <consortium name="The Broad Institute Genome Sequencing Center for Infectious Disease"/>
            <person name="Wu L."/>
            <person name="Ma J."/>
        </authorList>
    </citation>
    <scope>NUCLEOTIDE SEQUENCE [LARGE SCALE GENOMIC DNA]</scope>
    <source>
        <strain evidence="2">JCM 4738</strain>
    </source>
</reference>
<accession>A0ABQ3F5C0</accession>
<proteinExistence type="predicted"/>
<dbReference type="Proteomes" id="UP000642673">
    <property type="component" value="Unassembled WGS sequence"/>
</dbReference>
<keyword evidence="2" id="KW-1185">Reference proteome</keyword>
<evidence type="ECO:0000313" key="1">
    <source>
        <dbReference type="EMBL" id="GHB84961.1"/>
    </source>
</evidence>
<sequence length="81" mass="8741">MLLVPHRGPGVAEDALSPDYQRILAIVRDAGGPVATKRVGEVLGLRVAVRGKLESLRGKLAKLAGRGWLRKLADGRFTTRL</sequence>
<name>A0ABQ3F5C0_9ACTN</name>
<comment type="caution">
    <text evidence="1">The sequence shown here is derived from an EMBL/GenBank/DDBJ whole genome shotgun (WGS) entry which is preliminary data.</text>
</comment>